<evidence type="ECO:0000256" key="1">
    <source>
        <dbReference type="SAM" id="MobiDB-lite"/>
    </source>
</evidence>
<sequence length="296" mass="33118">MIQIEGREVTDFDIGKEVLYEGYEGGVLDEGTISSISEDGQRLYVKSKGHGQLVMNTSSLKWKQKEITVADIVSSLSNTIKPAVKMNDIKIDLSYFKIPPPKSEQEQLQEEFEDEIDKKSNQGAYSAMDDTFTDKQKKDIMKLVTLITSLIKLMQLLEAREMLENLKKIQPKKKKIEIVDDEEDKESEEKAGRISEVDWEPVPEGESEESSDKSDTDPMLATLSDLKDSSSDDLISKTSEKEKQITGFSRSELADFIQNNLSDAEILGLATDQVLSKVEAAMKAASLDKDSCDCPK</sequence>
<dbReference type="AlphaFoldDB" id="E9I653"/>
<accession>E9I653</accession>
<feature type="compositionally biased region" description="Acidic residues" evidence="1">
    <location>
        <begin position="197"/>
        <end position="209"/>
    </location>
</feature>
<feature type="region of interest" description="Disordered" evidence="1">
    <location>
        <begin position="180"/>
        <end position="241"/>
    </location>
</feature>
<proteinExistence type="predicted"/>
<evidence type="ECO:0000313" key="3">
    <source>
        <dbReference type="Proteomes" id="UP000000305"/>
    </source>
</evidence>
<dbReference type="Proteomes" id="UP000000305">
    <property type="component" value="Unassembled WGS sequence"/>
</dbReference>
<name>E9I653_DAPPU</name>
<evidence type="ECO:0000313" key="2">
    <source>
        <dbReference type="EMBL" id="EFX60527.1"/>
    </source>
</evidence>
<feature type="compositionally biased region" description="Basic and acidic residues" evidence="1">
    <location>
        <begin position="225"/>
        <end position="241"/>
    </location>
</feature>
<feature type="compositionally biased region" description="Basic and acidic residues" evidence="1">
    <location>
        <begin position="187"/>
        <end position="196"/>
    </location>
</feature>
<dbReference type="KEGG" id="dpx:DAPPUDRAFT_123840"/>
<organism evidence="2 3">
    <name type="scientific">Daphnia pulex</name>
    <name type="common">Water flea</name>
    <dbReference type="NCBI Taxonomy" id="6669"/>
    <lineage>
        <taxon>Eukaryota</taxon>
        <taxon>Metazoa</taxon>
        <taxon>Ecdysozoa</taxon>
        <taxon>Arthropoda</taxon>
        <taxon>Crustacea</taxon>
        <taxon>Branchiopoda</taxon>
        <taxon>Diplostraca</taxon>
        <taxon>Cladocera</taxon>
        <taxon>Anomopoda</taxon>
        <taxon>Daphniidae</taxon>
        <taxon>Daphnia</taxon>
    </lineage>
</organism>
<keyword evidence="3" id="KW-1185">Reference proteome</keyword>
<gene>
    <name evidence="2" type="ORF">DAPPUDRAFT_123840</name>
</gene>
<dbReference type="EMBL" id="GL736166">
    <property type="protein sequence ID" value="EFX60527.1"/>
    <property type="molecule type" value="Genomic_DNA"/>
</dbReference>
<dbReference type="InParanoid" id="E9I653"/>
<dbReference type="HOGENOM" id="CLU_941878_0_0_1"/>
<feature type="non-terminal residue" evidence="2">
    <location>
        <position position="296"/>
    </location>
</feature>
<protein>
    <submittedName>
        <fullName evidence="2">Uncharacterized protein</fullName>
    </submittedName>
</protein>
<reference evidence="2 3" key="1">
    <citation type="journal article" date="2011" name="Science">
        <title>The ecoresponsive genome of Daphnia pulex.</title>
        <authorList>
            <person name="Colbourne J.K."/>
            <person name="Pfrender M.E."/>
            <person name="Gilbert D."/>
            <person name="Thomas W.K."/>
            <person name="Tucker A."/>
            <person name="Oakley T.H."/>
            <person name="Tokishita S."/>
            <person name="Aerts A."/>
            <person name="Arnold G.J."/>
            <person name="Basu M.K."/>
            <person name="Bauer D.J."/>
            <person name="Caceres C.E."/>
            <person name="Carmel L."/>
            <person name="Casola C."/>
            <person name="Choi J.H."/>
            <person name="Detter J.C."/>
            <person name="Dong Q."/>
            <person name="Dusheyko S."/>
            <person name="Eads B.D."/>
            <person name="Frohlich T."/>
            <person name="Geiler-Samerotte K.A."/>
            <person name="Gerlach D."/>
            <person name="Hatcher P."/>
            <person name="Jogdeo S."/>
            <person name="Krijgsveld J."/>
            <person name="Kriventseva E.V."/>
            <person name="Kultz D."/>
            <person name="Laforsch C."/>
            <person name="Lindquist E."/>
            <person name="Lopez J."/>
            <person name="Manak J.R."/>
            <person name="Muller J."/>
            <person name="Pangilinan J."/>
            <person name="Patwardhan R.P."/>
            <person name="Pitluck S."/>
            <person name="Pritham E.J."/>
            <person name="Rechtsteiner A."/>
            <person name="Rho M."/>
            <person name="Rogozin I.B."/>
            <person name="Sakarya O."/>
            <person name="Salamov A."/>
            <person name="Schaack S."/>
            <person name="Shapiro H."/>
            <person name="Shiga Y."/>
            <person name="Skalitzky C."/>
            <person name="Smith Z."/>
            <person name="Souvorov A."/>
            <person name="Sung W."/>
            <person name="Tang Z."/>
            <person name="Tsuchiya D."/>
            <person name="Tu H."/>
            <person name="Vos H."/>
            <person name="Wang M."/>
            <person name="Wolf Y.I."/>
            <person name="Yamagata H."/>
            <person name="Yamada T."/>
            <person name="Ye Y."/>
            <person name="Shaw J.R."/>
            <person name="Andrews J."/>
            <person name="Crease T.J."/>
            <person name="Tang H."/>
            <person name="Lucas S.M."/>
            <person name="Robertson H.M."/>
            <person name="Bork P."/>
            <person name="Koonin E.V."/>
            <person name="Zdobnov E.M."/>
            <person name="Grigoriev I.V."/>
            <person name="Lynch M."/>
            <person name="Boore J.L."/>
        </authorList>
    </citation>
    <scope>NUCLEOTIDE SEQUENCE [LARGE SCALE GENOMIC DNA]</scope>
</reference>